<dbReference type="AlphaFoldDB" id="K0TGK2"/>
<sequence>MTNFTLRLLLVLATHQLFLCHGAPPFLSPRRAAARAYLKHLEDELKGTKDQLYRSQNTLNSLRKRGRESAADDILGKRKVNLLEDEIIDIKKKLQTSDDINQESTRKILAQDTELKMLELKLEAAQIALNQRNQITSQSLERRVSTLKNDLRLLRSNFSRRTGSSQDDMDAAILSVVTSTIKAIEEDWSSRYEAIEKKLRDQTEKSLQHAQMQEEGPGGRSTISEEEMEQLRSRISQELKDDMTVELTEQLTEQIETRLRRRFRKQLKAEKSKLAAEADKASKHNSLEVKELEANYSEAG</sequence>
<feature type="chain" id="PRO_5003838463" evidence="3">
    <location>
        <begin position="23"/>
        <end position="300"/>
    </location>
</feature>
<accession>K0TGK2</accession>
<evidence type="ECO:0000256" key="1">
    <source>
        <dbReference type="SAM" id="Coils"/>
    </source>
</evidence>
<dbReference type="eggNOG" id="ENOG502QZ8Z">
    <property type="taxonomic scope" value="Eukaryota"/>
</dbReference>
<comment type="caution">
    <text evidence="4">The sequence shown here is derived from an EMBL/GenBank/DDBJ whole genome shotgun (WGS) entry which is preliminary data.</text>
</comment>
<proteinExistence type="predicted"/>
<evidence type="ECO:0000313" key="5">
    <source>
        <dbReference type="Proteomes" id="UP000266841"/>
    </source>
</evidence>
<feature type="coiled-coil region" evidence="1">
    <location>
        <begin position="31"/>
        <end position="58"/>
    </location>
</feature>
<protein>
    <submittedName>
        <fullName evidence="4">Uncharacterized protein</fullName>
    </submittedName>
</protein>
<keyword evidence="3" id="KW-0732">Signal</keyword>
<evidence type="ECO:0000256" key="2">
    <source>
        <dbReference type="SAM" id="MobiDB-lite"/>
    </source>
</evidence>
<evidence type="ECO:0000313" key="4">
    <source>
        <dbReference type="EMBL" id="EJK72726.1"/>
    </source>
</evidence>
<feature type="signal peptide" evidence="3">
    <location>
        <begin position="1"/>
        <end position="22"/>
    </location>
</feature>
<name>K0TGK2_THAOC</name>
<gene>
    <name evidence="4" type="ORF">THAOC_05706</name>
</gene>
<keyword evidence="5" id="KW-1185">Reference proteome</keyword>
<evidence type="ECO:0000256" key="3">
    <source>
        <dbReference type="SAM" id="SignalP"/>
    </source>
</evidence>
<organism evidence="4 5">
    <name type="scientific">Thalassiosira oceanica</name>
    <name type="common">Marine diatom</name>
    <dbReference type="NCBI Taxonomy" id="159749"/>
    <lineage>
        <taxon>Eukaryota</taxon>
        <taxon>Sar</taxon>
        <taxon>Stramenopiles</taxon>
        <taxon>Ochrophyta</taxon>
        <taxon>Bacillariophyta</taxon>
        <taxon>Coscinodiscophyceae</taxon>
        <taxon>Thalassiosirophycidae</taxon>
        <taxon>Thalassiosirales</taxon>
        <taxon>Thalassiosiraceae</taxon>
        <taxon>Thalassiosira</taxon>
    </lineage>
</organism>
<keyword evidence="1" id="KW-0175">Coiled coil</keyword>
<dbReference type="EMBL" id="AGNL01005395">
    <property type="protein sequence ID" value="EJK72726.1"/>
    <property type="molecule type" value="Genomic_DNA"/>
</dbReference>
<feature type="region of interest" description="Disordered" evidence="2">
    <location>
        <begin position="203"/>
        <end position="231"/>
    </location>
</feature>
<reference evidence="4 5" key="1">
    <citation type="journal article" date="2012" name="Genome Biol.">
        <title>Genome and low-iron response of an oceanic diatom adapted to chronic iron limitation.</title>
        <authorList>
            <person name="Lommer M."/>
            <person name="Specht M."/>
            <person name="Roy A.S."/>
            <person name="Kraemer L."/>
            <person name="Andreson R."/>
            <person name="Gutowska M.A."/>
            <person name="Wolf J."/>
            <person name="Bergner S.V."/>
            <person name="Schilhabel M.B."/>
            <person name="Klostermeier U.C."/>
            <person name="Beiko R.G."/>
            <person name="Rosenstiel P."/>
            <person name="Hippler M."/>
            <person name="Laroche J."/>
        </authorList>
    </citation>
    <scope>NUCLEOTIDE SEQUENCE [LARGE SCALE GENOMIC DNA]</scope>
    <source>
        <strain evidence="4 5">CCMP1005</strain>
    </source>
</reference>
<dbReference type="Proteomes" id="UP000266841">
    <property type="component" value="Unassembled WGS sequence"/>
</dbReference>